<dbReference type="AlphaFoldDB" id="A0A1Q9CUK2"/>
<dbReference type="InterPro" id="IPR050186">
    <property type="entry name" value="TPT_transporter"/>
</dbReference>
<comment type="caution">
    <text evidence="6">The sequence shown here is derived from an EMBL/GenBank/DDBJ whole genome shotgun (WGS) entry which is preliminary data.</text>
</comment>
<keyword evidence="7" id="KW-1185">Reference proteome</keyword>
<dbReference type="OrthoDB" id="199820at2759"/>
<evidence type="ECO:0000313" key="6">
    <source>
        <dbReference type="EMBL" id="OLP86598.1"/>
    </source>
</evidence>
<keyword evidence="2 5" id="KW-0812">Transmembrane</keyword>
<evidence type="ECO:0000256" key="1">
    <source>
        <dbReference type="ARBA" id="ARBA00004141"/>
    </source>
</evidence>
<name>A0A1Q9CUK2_SYMMI</name>
<feature type="transmembrane region" description="Helical" evidence="5">
    <location>
        <begin position="340"/>
        <end position="359"/>
    </location>
</feature>
<dbReference type="PANTHER" id="PTHR11132">
    <property type="entry name" value="SOLUTE CARRIER FAMILY 35"/>
    <property type="match status" value="1"/>
</dbReference>
<feature type="transmembrane region" description="Helical" evidence="5">
    <location>
        <begin position="313"/>
        <end position="334"/>
    </location>
</feature>
<feature type="transmembrane region" description="Helical" evidence="5">
    <location>
        <begin position="150"/>
        <end position="167"/>
    </location>
</feature>
<feature type="transmembrane region" description="Helical" evidence="5">
    <location>
        <begin position="19"/>
        <end position="39"/>
    </location>
</feature>
<comment type="subcellular location">
    <subcellularLocation>
        <location evidence="1">Membrane</location>
        <topology evidence="1">Multi-pass membrane protein</topology>
    </subcellularLocation>
</comment>
<feature type="transmembrane region" description="Helical" evidence="5">
    <location>
        <begin position="205"/>
        <end position="224"/>
    </location>
</feature>
<organism evidence="6 7">
    <name type="scientific">Symbiodinium microadriaticum</name>
    <name type="common">Dinoflagellate</name>
    <name type="synonym">Zooxanthella microadriatica</name>
    <dbReference type="NCBI Taxonomy" id="2951"/>
    <lineage>
        <taxon>Eukaryota</taxon>
        <taxon>Sar</taxon>
        <taxon>Alveolata</taxon>
        <taxon>Dinophyceae</taxon>
        <taxon>Suessiales</taxon>
        <taxon>Symbiodiniaceae</taxon>
        <taxon>Symbiodinium</taxon>
    </lineage>
</organism>
<evidence type="ECO:0000256" key="3">
    <source>
        <dbReference type="ARBA" id="ARBA00022989"/>
    </source>
</evidence>
<dbReference type="Proteomes" id="UP000186817">
    <property type="component" value="Unassembled WGS sequence"/>
</dbReference>
<protein>
    <submittedName>
        <fullName evidence="6">GDP-mannose transporter GONST5</fullName>
    </submittedName>
</protein>
<feature type="transmembrane region" description="Helical" evidence="5">
    <location>
        <begin position="250"/>
        <end position="269"/>
    </location>
</feature>
<accession>A0A1Q9CUK2</accession>
<dbReference type="SUPFAM" id="SSF54427">
    <property type="entry name" value="NTF2-like"/>
    <property type="match status" value="1"/>
</dbReference>
<evidence type="ECO:0000256" key="2">
    <source>
        <dbReference type="ARBA" id="ARBA00022692"/>
    </source>
</evidence>
<dbReference type="InterPro" id="IPR032710">
    <property type="entry name" value="NTF2-like_dom_sf"/>
</dbReference>
<feature type="transmembrane region" description="Helical" evidence="5">
    <location>
        <begin position="281"/>
        <end position="301"/>
    </location>
</feature>
<feature type="transmembrane region" description="Helical" evidence="5">
    <location>
        <begin position="72"/>
        <end position="93"/>
    </location>
</feature>
<proteinExistence type="predicted"/>
<dbReference type="SUPFAM" id="SSF103481">
    <property type="entry name" value="Multidrug resistance efflux transporter EmrE"/>
    <property type="match status" value="2"/>
</dbReference>
<dbReference type="EMBL" id="LSRX01000908">
    <property type="protein sequence ID" value="OLP86598.1"/>
    <property type="molecule type" value="Genomic_DNA"/>
</dbReference>
<keyword evidence="4 5" id="KW-0472">Membrane</keyword>
<sequence>MIGAGGFVSFQLLSEGVILPHWVALVFTGSIFAGIAYAYRSHGLSGVAVVSTQVMAIMAVQLSTKLVLQTGFVYPTCIASLHFLCVWLASWAVERRSGAKDGLLLMDLKSSGYDNAEWYVKRILPIAVLQTLNVVLNTCSLLYIGAGFNAIIGILCPVLTALVSATLGARITSLAWAGMVIAIAGDAVISIEGLKNISKGGSEPLSLAVFGMSLGVGALFARSVRSVLMDCQMNEYAADKACPRLKPTQVVALASPAVFVLGFALTLILEGWKPYMELLSLNTSAALLLAFSTACAVYLSLMGMVLIKMLGAAAAQIAGKLNILVTVALSSAFLHERLSLGFIVGAAAVLAGAAIFEHAKARTALLPKTLRAAYSSVALEQRMGSSVSACGNLSTAVILGGTDALVSLLRAVSLGIVDLIDWACSSGKNTSRNKVAWHPPRYSNAPVYVSENSILGDLDVEKTMAQSKFPISPEKLIAMAKEILGSEFGTKQGAKADCLAEDFQFVAPIIGPLGKEEFMKAFGSFKIKEAVPDLADNSWFQVDPLEPNRVWFFARATGTHTGTLNFARPIPPTNKRIEAPPQAQSMLFNEQGQCYTLTVGYCMDKRIGNTEGLGGVFGILKAVGHGLPFPEGQRLYTPSLRFEAFERVAKFAEALGFGPNARPSPRE</sequence>
<dbReference type="Gene3D" id="3.10.450.50">
    <property type="match status" value="1"/>
</dbReference>
<dbReference type="GO" id="GO:0016020">
    <property type="term" value="C:membrane"/>
    <property type="evidence" value="ECO:0007669"/>
    <property type="project" value="UniProtKB-SubCell"/>
</dbReference>
<feature type="transmembrane region" description="Helical" evidence="5">
    <location>
        <begin position="174"/>
        <end position="193"/>
    </location>
</feature>
<evidence type="ECO:0000256" key="4">
    <source>
        <dbReference type="ARBA" id="ARBA00023136"/>
    </source>
</evidence>
<evidence type="ECO:0000313" key="7">
    <source>
        <dbReference type="Proteomes" id="UP000186817"/>
    </source>
</evidence>
<dbReference type="InterPro" id="IPR037185">
    <property type="entry name" value="EmrE-like"/>
</dbReference>
<reference evidence="6 7" key="1">
    <citation type="submission" date="2016-02" db="EMBL/GenBank/DDBJ databases">
        <title>Genome analysis of coral dinoflagellate symbionts highlights evolutionary adaptations to a symbiotic lifestyle.</title>
        <authorList>
            <person name="Aranda M."/>
            <person name="Li Y."/>
            <person name="Liew Y.J."/>
            <person name="Baumgarten S."/>
            <person name="Simakov O."/>
            <person name="Wilson M."/>
            <person name="Piel J."/>
            <person name="Ashoor H."/>
            <person name="Bougouffa S."/>
            <person name="Bajic V.B."/>
            <person name="Ryu T."/>
            <person name="Ravasi T."/>
            <person name="Bayer T."/>
            <person name="Micklem G."/>
            <person name="Kim H."/>
            <person name="Bhak J."/>
            <person name="Lajeunesse T.C."/>
            <person name="Voolstra C.R."/>
        </authorList>
    </citation>
    <scope>NUCLEOTIDE SEQUENCE [LARGE SCALE GENOMIC DNA]</scope>
    <source>
        <strain evidence="6 7">CCMP2467</strain>
    </source>
</reference>
<feature type="transmembrane region" description="Helical" evidence="5">
    <location>
        <begin position="46"/>
        <end position="66"/>
    </location>
</feature>
<keyword evidence="3 5" id="KW-1133">Transmembrane helix</keyword>
<gene>
    <name evidence="6" type="primary">GONST5</name>
    <name evidence="6" type="ORF">AK812_SmicGene32281</name>
</gene>
<evidence type="ECO:0000256" key="5">
    <source>
        <dbReference type="SAM" id="Phobius"/>
    </source>
</evidence>